<dbReference type="Gene3D" id="2.60.120.620">
    <property type="entry name" value="q2cbj1_9rhob like domain"/>
    <property type="match status" value="1"/>
</dbReference>
<proteinExistence type="predicted"/>
<keyword evidence="1" id="KW-0479">Metal-binding</keyword>
<dbReference type="EMBL" id="UINC01001064">
    <property type="protein sequence ID" value="SUZ69531.1"/>
    <property type="molecule type" value="Genomic_DNA"/>
</dbReference>
<organism evidence="4">
    <name type="scientific">marine metagenome</name>
    <dbReference type="NCBI Taxonomy" id="408172"/>
    <lineage>
        <taxon>unclassified sequences</taxon>
        <taxon>metagenomes</taxon>
        <taxon>ecological metagenomes</taxon>
    </lineage>
</organism>
<evidence type="ECO:0008006" key="5">
    <source>
        <dbReference type="Google" id="ProtNLM"/>
    </source>
</evidence>
<keyword evidence="3" id="KW-0408">Iron</keyword>
<name>A0A381PR46_9ZZZZ</name>
<dbReference type="Pfam" id="PF05721">
    <property type="entry name" value="PhyH"/>
    <property type="match status" value="1"/>
</dbReference>
<accession>A0A381PR46</accession>
<dbReference type="InterPro" id="IPR008775">
    <property type="entry name" value="Phytyl_CoA_dOase-like"/>
</dbReference>
<dbReference type="PANTHER" id="PTHR20883:SF19">
    <property type="entry name" value="MULTIFUNCTIONAL DIOXYGENASE AUSE"/>
    <property type="match status" value="1"/>
</dbReference>
<reference evidence="4" key="1">
    <citation type="submission" date="2018-05" db="EMBL/GenBank/DDBJ databases">
        <authorList>
            <person name="Lanie J.A."/>
            <person name="Ng W.-L."/>
            <person name="Kazmierczak K.M."/>
            <person name="Andrzejewski T.M."/>
            <person name="Davidsen T.M."/>
            <person name="Wayne K.J."/>
            <person name="Tettelin H."/>
            <person name="Glass J.I."/>
            <person name="Rusch D."/>
            <person name="Podicherti R."/>
            <person name="Tsui H.-C.T."/>
            <person name="Winkler M.E."/>
        </authorList>
    </citation>
    <scope>NUCLEOTIDE SEQUENCE</scope>
</reference>
<sequence length="272" mass="30409">MEIPVLDITDKTQDKIENLSESGCLVVKNAISENIREKVKTELEPAMEMSPAQIDDPEAFYPGNTRRMSALVALSETTGKLAIDKMSMDICDHFLLPNSNCGYQLHVSAALEVGPGSRKQILHREEDPFPFFDLPRPNLIVASMWAITDFRADNGATLLVPGSHTWGKDRKPKDEEILSAEMPAGSVLYWLGGTLHGAGANVSNDWRYGVILSYSLGWLRQEENQYLDVPSEEVKKLPKDLARLIGYRAYGGLGFSINPEHFFMQEDSSYRD</sequence>
<gene>
    <name evidence="4" type="ORF">METZ01_LOCUS22385</name>
</gene>
<dbReference type="SUPFAM" id="SSF51197">
    <property type="entry name" value="Clavaminate synthase-like"/>
    <property type="match status" value="1"/>
</dbReference>
<dbReference type="GO" id="GO:0046872">
    <property type="term" value="F:metal ion binding"/>
    <property type="evidence" value="ECO:0007669"/>
    <property type="project" value="UniProtKB-KW"/>
</dbReference>
<dbReference type="PANTHER" id="PTHR20883">
    <property type="entry name" value="PHYTANOYL-COA DIOXYGENASE DOMAIN CONTAINING 1"/>
    <property type="match status" value="1"/>
</dbReference>
<evidence type="ECO:0000313" key="4">
    <source>
        <dbReference type="EMBL" id="SUZ69531.1"/>
    </source>
</evidence>
<evidence type="ECO:0000256" key="3">
    <source>
        <dbReference type="ARBA" id="ARBA00023004"/>
    </source>
</evidence>
<keyword evidence="2" id="KW-0560">Oxidoreductase</keyword>
<dbReference type="AlphaFoldDB" id="A0A381PR46"/>
<evidence type="ECO:0000256" key="2">
    <source>
        <dbReference type="ARBA" id="ARBA00023002"/>
    </source>
</evidence>
<dbReference type="GO" id="GO:0016491">
    <property type="term" value="F:oxidoreductase activity"/>
    <property type="evidence" value="ECO:0007669"/>
    <property type="project" value="UniProtKB-KW"/>
</dbReference>
<protein>
    <recommendedName>
        <fullName evidence="5">Fe2OG dioxygenase domain-containing protein</fullName>
    </recommendedName>
</protein>
<evidence type="ECO:0000256" key="1">
    <source>
        <dbReference type="ARBA" id="ARBA00022723"/>
    </source>
</evidence>